<dbReference type="AlphaFoldDB" id="A0A9X4YDI4"/>
<feature type="transmembrane region" description="Helical" evidence="1">
    <location>
        <begin position="7"/>
        <end position="31"/>
    </location>
</feature>
<feature type="domain" description="Phospholipid/glycerol acyltransferase" evidence="2">
    <location>
        <begin position="85"/>
        <end position="227"/>
    </location>
</feature>
<keyword evidence="3" id="KW-0808">Transferase</keyword>
<name>A0A9X4YDI4_9GAMM</name>
<dbReference type="OrthoDB" id="319710at2"/>
<dbReference type="SMART" id="SM00563">
    <property type="entry name" value="PlsC"/>
    <property type="match status" value="1"/>
</dbReference>
<evidence type="ECO:0000259" key="2">
    <source>
        <dbReference type="SMART" id="SM00563"/>
    </source>
</evidence>
<dbReference type="RefSeq" id="WP_151440138.1">
    <property type="nucleotide sequence ID" value="NZ_WMEX01000002.1"/>
</dbReference>
<keyword evidence="1" id="KW-0472">Membrane</keyword>
<dbReference type="Proteomes" id="UP000460751">
    <property type="component" value="Unassembled WGS sequence"/>
</dbReference>
<keyword evidence="1" id="KW-0812">Transmembrane</keyword>
<dbReference type="PANTHER" id="PTHR10983">
    <property type="entry name" value="1-ACYLGLYCEROL-3-PHOSPHATE ACYLTRANSFERASE-RELATED"/>
    <property type="match status" value="1"/>
</dbReference>
<dbReference type="Pfam" id="PF01553">
    <property type="entry name" value="Acyltransferase"/>
    <property type="match status" value="1"/>
</dbReference>
<evidence type="ECO:0000313" key="3">
    <source>
        <dbReference type="EMBL" id="MYL25940.1"/>
    </source>
</evidence>
<sequence>MVGSIRAVLGLLVVLINTLIGIGPMMAIALAKLVVPHQPFQQRCARGVMWIAEKWVDANVAVLNRMLDTRWELRGDFNPRLDTSYLVLCNHQSWVDIAALVEVLNGRVPYYKFFLKRELIWVPLLGLAFWALDYPLMRRYSSEYLKKHPEKRGLDLEITRKACEKCRGMPITVVNFPEGTRYTPAKHEAQQPGFRHLLQPKAGGISFVLASIGDQIDTILDISIVYPDGVPGFWDLLANRIPRVIVDIRQYPLDQQWVRGDYRNDPAFRSRFQQWITDLWQQKDERIGFIHTSVDAERTE</sequence>
<dbReference type="GO" id="GO:0016746">
    <property type="term" value="F:acyltransferase activity"/>
    <property type="evidence" value="ECO:0007669"/>
    <property type="project" value="UniProtKB-KW"/>
</dbReference>
<gene>
    <name evidence="3" type="ORF">GLW01_03945</name>
</gene>
<dbReference type="PANTHER" id="PTHR10983:SF16">
    <property type="entry name" value="LYSOCARDIOLIPIN ACYLTRANSFERASE 1"/>
    <property type="match status" value="1"/>
</dbReference>
<comment type="caution">
    <text evidence="3">The sequence shown here is derived from an EMBL/GenBank/DDBJ whole genome shotgun (WGS) entry which is preliminary data.</text>
</comment>
<organism evidence="3 4">
    <name type="scientific">Vreelandella halophila</name>
    <dbReference type="NCBI Taxonomy" id="86177"/>
    <lineage>
        <taxon>Bacteria</taxon>
        <taxon>Pseudomonadati</taxon>
        <taxon>Pseudomonadota</taxon>
        <taxon>Gammaproteobacteria</taxon>
        <taxon>Oceanospirillales</taxon>
        <taxon>Halomonadaceae</taxon>
        <taxon>Vreelandella</taxon>
    </lineage>
</organism>
<evidence type="ECO:0000256" key="1">
    <source>
        <dbReference type="SAM" id="Phobius"/>
    </source>
</evidence>
<proteinExistence type="predicted"/>
<dbReference type="InterPro" id="IPR002123">
    <property type="entry name" value="Plipid/glycerol_acylTrfase"/>
</dbReference>
<keyword evidence="4" id="KW-1185">Reference proteome</keyword>
<dbReference type="EMBL" id="WMEX01000002">
    <property type="protein sequence ID" value="MYL25940.1"/>
    <property type="molecule type" value="Genomic_DNA"/>
</dbReference>
<dbReference type="NCBIfam" id="NF010621">
    <property type="entry name" value="PRK14014.1"/>
    <property type="match status" value="1"/>
</dbReference>
<accession>A0A9X4YDI4</accession>
<protein>
    <submittedName>
        <fullName evidence="3">Acyltransferase</fullName>
    </submittedName>
</protein>
<dbReference type="CDD" id="cd07990">
    <property type="entry name" value="LPLAT_LCLAT1-like"/>
    <property type="match status" value="1"/>
</dbReference>
<evidence type="ECO:0000313" key="4">
    <source>
        <dbReference type="Proteomes" id="UP000460751"/>
    </source>
</evidence>
<reference evidence="3 4" key="1">
    <citation type="submission" date="2019-11" db="EMBL/GenBank/DDBJ databases">
        <title>Genome sequences of 17 halophilic strains isolated from different environments.</title>
        <authorList>
            <person name="Furrow R.E."/>
        </authorList>
    </citation>
    <scope>NUCLEOTIDE SEQUENCE [LARGE SCALE GENOMIC DNA]</scope>
    <source>
        <strain evidence="3 4">22507_15_FS</strain>
    </source>
</reference>
<keyword evidence="3" id="KW-0012">Acyltransferase</keyword>
<keyword evidence="1" id="KW-1133">Transmembrane helix</keyword>
<dbReference type="SUPFAM" id="SSF69593">
    <property type="entry name" value="Glycerol-3-phosphate (1)-acyltransferase"/>
    <property type="match status" value="1"/>
</dbReference>